<protein>
    <submittedName>
        <fullName evidence="3">Transposase</fullName>
    </submittedName>
</protein>
<gene>
    <name evidence="3" type="ORF">GCM10009564_32450</name>
</gene>
<evidence type="ECO:0000313" key="4">
    <source>
        <dbReference type="Proteomes" id="UP001501072"/>
    </source>
</evidence>
<accession>A0ABN1T0P9</accession>
<dbReference type="Proteomes" id="UP001501072">
    <property type="component" value="Unassembled WGS sequence"/>
</dbReference>
<dbReference type="InterPro" id="IPR039365">
    <property type="entry name" value="IS701-like"/>
</dbReference>
<sequence>MRGHGDASGELSAVELLDAEFCRRLFGSLQRTGQRMKAERYVRGLLSVSGRKTLRRLAEGFEGASAQQSVHHFITASPWEWRPIRHALARQARRLLAPEAWVIGSTLIPKAGPHSVGADPQPTPLGVVNGQHAVGTWLASEHSVVPVDWQLRLSARWTTDPLRTRAGVPKDVASGSVEECVRQAVAELSALLEAAPLPVVVDVGETEGLAVAQHLVSLGRPFVVRVSPATLLRIDRSVLPRHGNLQRTAGELAESLPHLRQQVGQGSGRTTVVAVPVRVLPSGRGALTLVAEWQPGRRTGRRLWLTNLAADGAPSALRLARLTAVVERDLAEISDRVGLRDFAGRSFPGWHRHITLASVAHLVVAAARHRGPGGPAGPRSDVSHINGTTVR</sequence>
<name>A0ABN1T0P9_9ACTN</name>
<dbReference type="Pfam" id="PF13546">
    <property type="entry name" value="DDE_5"/>
    <property type="match status" value="1"/>
</dbReference>
<feature type="region of interest" description="Disordered" evidence="1">
    <location>
        <begin position="370"/>
        <end position="391"/>
    </location>
</feature>
<keyword evidence="4" id="KW-1185">Reference proteome</keyword>
<evidence type="ECO:0000256" key="1">
    <source>
        <dbReference type="SAM" id="MobiDB-lite"/>
    </source>
</evidence>
<organism evidence="3 4">
    <name type="scientific">Streptomyces thermogriseus</name>
    <dbReference type="NCBI Taxonomy" id="75292"/>
    <lineage>
        <taxon>Bacteria</taxon>
        <taxon>Bacillati</taxon>
        <taxon>Actinomycetota</taxon>
        <taxon>Actinomycetes</taxon>
        <taxon>Kitasatosporales</taxon>
        <taxon>Streptomycetaceae</taxon>
        <taxon>Streptomyces</taxon>
    </lineage>
</organism>
<evidence type="ECO:0000259" key="2">
    <source>
        <dbReference type="Pfam" id="PF13546"/>
    </source>
</evidence>
<comment type="caution">
    <text evidence="3">The sequence shown here is derived from an EMBL/GenBank/DDBJ whole genome shotgun (WGS) entry which is preliminary data.</text>
</comment>
<dbReference type="EMBL" id="BAAAHU010000031">
    <property type="protein sequence ID" value="GAA1011463.1"/>
    <property type="molecule type" value="Genomic_DNA"/>
</dbReference>
<feature type="domain" description="Transposase IS701-like DDE" evidence="2">
    <location>
        <begin position="24"/>
        <end position="239"/>
    </location>
</feature>
<dbReference type="PANTHER" id="PTHR33627:SF1">
    <property type="entry name" value="TRANSPOSASE"/>
    <property type="match status" value="1"/>
</dbReference>
<reference evidence="3 4" key="1">
    <citation type="journal article" date="2019" name="Int. J. Syst. Evol. Microbiol.">
        <title>The Global Catalogue of Microorganisms (GCM) 10K type strain sequencing project: providing services to taxonomists for standard genome sequencing and annotation.</title>
        <authorList>
            <consortium name="The Broad Institute Genomics Platform"/>
            <consortium name="The Broad Institute Genome Sequencing Center for Infectious Disease"/>
            <person name="Wu L."/>
            <person name="Ma J."/>
        </authorList>
    </citation>
    <scope>NUCLEOTIDE SEQUENCE [LARGE SCALE GENOMIC DNA]</scope>
    <source>
        <strain evidence="3 4">JCM 11269</strain>
    </source>
</reference>
<proteinExistence type="predicted"/>
<dbReference type="RefSeq" id="WP_086793803.1">
    <property type="nucleotide sequence ID" value="NZ_BAAAHU010000031.1"/>
</dbReference>
<dbReference type="PANTHER" id="PTHR33627">
    <property type="entry name" value="TRANSPOSASE"/>
    <property type="match status" value="1"/>
</dbReference>
<evidence type="ECO:0000313" key="3">
    <source>
        <dbReference type="EMBL" id="GAA1011463.1"/>
    </source>
</evidence>
<dbReference type="InterPro" id="IPR038721">
    <property type="entry name" value="IS701-like_DDE_dom"/>
</dbReference>